<dbReference type="InterPro" id="IPR012505">
    <property type="entry name" value="YbbR"/>
</dbReference>
<reference evidence="3" key="1">
    <citation type="submission" date="2017-04" db="EMBL/GenBank/DDBJ databases">
        <title>Function of individual gut microbiota members based on whole genome sequencing of pure cultures obtained from chicken caecum.</title>
        <authorList>
            <person name="Medvecky M."/>
            <person name="Cejkova D."/>
            <person name="Polansky O."/>
            <person name="Karasova D."/>
            <person name="Kubasova T."/>
            <person name="Cizek A."/>
            <person name="Rychlik I."/>
        </authorList>
    </citation>
    <scope>NUCLEOTIDE SEQUENCE [LARGE SCALE GENOMIC DNA]</scope>
    <source>
        <strain evidence="3">An178</strain>
    </source>
</reference>
<dbReference type="Pfam" id="PF07949">
    <property type="entry name" value="YbbR"/>
    <property type="match status" value="2"/>
</dbReference>
<keyword evidence="1" id="KW-0812">Transmembrane</keyword>
<keyword evidence="3" id="KW-1185">Reference proteome</keyword>
<comment type="caution">
    <text evidence="2">The sequence shown here is derived from an EMBL/GenBank/DDBJ whole genome shotgun (WGS) entry which is preliminary data.</text>
</comment>
<gene>
    <name evidence="2" type="ORF">B5F14_08260</name>
</gene>
<dbReference type="Proteomes" id="UP000195447">
    <property type="component" value="Unassembled WGS sequence"/>
</dbReference>
<dbReference type="PANTHER" id="PTHR37804:SF1">
    <property type="entry name" value="CDAA REGULATORY PROTEIN CDAR"/>
    <property type="match status" value="1"/>
</dbReference>
<feature type="transmembrane region" description="Helical" evidence="1">
    <location>
        <begin position="37"/>
        <end position="55"/>
    </location>
</feature>
<sequence>MENPEHKTLVSKIIELFQMIFRKLSKLFDKVVFNKKGSLFISLFLAIIISISVNYEDISLSLFHDTTVSVTINDVSVETLADTENYVIEGIPSTVDVTITGSASDVQVYRQQANIRAIADVRRYTEGNVVVDIEISQLPSNLEATIQPATAEATISKKVSKQFTVTSELLLGTGQSSSDFESPVLSETTVTIKASQEQIDAIRSVKAIIDATGQTGDFNVEANVMAYDSSGTPLQVDISPATIQASVKRANSDSD</sequence>
<dbReference type="Gene3D" id="2.170.120.30">
    <property type="match status" value="1"/>
</dbReference>
<proteinExistence type="predicted"/>
<evidence type="ECO:0008006" key="4">
    <source>
        <dbReference type="Google" id="ProtNLM"/>
    </source>
</evidence>
<organism evidence="2 3">
    <name type="scientific">Faecalitalea cylindroides</name>
    <dbReference type="NCBI Taxonomy" id="39483"/>
    <lineage>
        <taxon>Bacteria</taxon>
        <taxon>Bacillati</taxon>
        <taxon>Bacillota</taxon>
        <taxon>Erysipelotrichia</taxon>
        <taxon>Erysipelotrichales</taxon>
        <taxon>Erysipelotrichaceae</taxon>
        <taxon>Faecalitalea</taxon>
    </lineage>
</organism>
<accession>A0A1Y4LNX1</accession>
<dbReference type="InterPro" id="IPR053154">
    <property type="entry name" value="c-di-AMP_regulator"/>
</dbReference>
<evidence type="ECO:0000313" key="2">
    <source>
        <dbReference type="EMBL" id="OUP58367.1"/>
    </source>
</evidence>
<dbReference type="EMBL" id="NFKM01000017">
    <property type="protein sequence ID" value="OUP58367.1"/>
    <property type="molecule type" value="Genomic_DNA"/>
</dbReference>
<evidence type="ECO:0000256" key="1">
    <source>
        <dbReference type="SAM" id="Phobius"/>
    </source>
</evidence>
<evidence type="ECO:0000313" key="3">
    <source>
        <dbReference type="Proteomes" id="UP000195447"/>
    </source>
</evidence>
<dbReference type="PANTHER" id="PTHR37804">
    <property type="entry name" value="CDAA REGULATORY PROTEIN CDAR"/>
    <property type="match status" value="1"/>
</dbReference>
<protein>
    <recommendedName>
        <fullName evidence="4">YbbR-like protein</fullName>
    </recommendedName>
</protein>
<name>A0A1Y4LNX1_9FIRM</name>
<dbReference type="AlphaFoldDB" id="A0A1Y4LNX1"/>
<keyword evidence="1" id="KW-0472">Membrane</keyword>
<dbReference type="RefSeq" id="WP_087158962.1">
    <property type="nucleotide sequence ID" value="NZ_CALHAA010000004.1"/>
</dbReference>
<keyword evidence="1" id="KW-1133">Transmembrane helix</keyword>
<dbReference type="Gene3D" id="2.170.120.40">
    <property type="entry name" value="YbbR-like domain"/>
    <property type="match status" value="1"/>
</dbReference>